<name>A0ABD1Z2J0_9MARC</name>
<dbReference type="AlphaFoldDB" id="A0ABD1Z2J0"/>
<reference evidence="1 2" key="1">
    <citation type="submission" date="2024-09" db="EMBL/GenBank/DDBJ databases">
        <title>Chromosome-scale assembly of Riccia fluitans.</title>
        <authorList>
            <person name="Paukszto L."/>
            <person name="Sawicki J."/>
            <person name="Karawczyk K."/>
            <person name="Piernik-Szablinska J."/>
            <person name="Szczecinska M."/>
            <person name="Mazdziarz M."/>
        </authorList>
    </citation>
    <scope>NUCLEOTIDE SEQUENCE [LARGE SCALE GENOMIC DNA]</scope>
    <source>
        <strain evidence="1">Rf_01</strain>
        <tissue evidence="1">Aerial parts of the thallus</tissue>
    </source>
</reference>
<evidence type="ECO:0000313" key="1">
    <source>
        <dbReference type="EMBL" id="KAL2641998.1"/>
    </source>
</evidence>
<sequence>MPIQNILKGALLEVDSAARRFHPEQSDIWEKNRETILNWIRSADRPLTRSSLITSNSRGAHFNGGFNQEFSLLEFYSQHSNVESTEENEPATLPPIFADQVDTLIPPMTAPHAIVSENARISLESRAETRRQNNECVGAGRSPNFGPNWWGSFRPP</sequence>
<evidence type="ECO:0000313" key="2">
    <source>
        <dbReference type="Proteomes" id="UP001605036"/>
    </source>
</evidence>
<dbReference type="EMBL" id="JBHFFA010000002">
    <property type="protein sequence ID" value="KAL2641998.1"/>
    <property type="molecule type" value="Genomic_DNA"/>
</dbReference>
<proteinExistence type="predicted"/>
<comment type="caution">
    <text evidence="1">The sequence shown here is derived from an EMBL/GenBank/DDBJ whole genome shotgun (WGS) entry which is preliminary data.</text>
</comment>
<accession>A0ABD1Z2J0</accession>
<keyword evidence="2" id="KW-1185">Reference proteome</keyword>
<protein>
    <submittedName>
        <fullName evidence="1">Uncharacterized protein</fullName>
    </submittedName>
</protein>
<organism evidence="1 2">
    <name type="scientific">Riccia fluitans</name>
    <dbReference type="NCBI Taxonomy" id="41844"/>
    <lineage>
        <taxon>Eukaryota</taxon>
        <taxon>Viridiplantae</taxon>
        <taxon>Streptophyta</taxon>
        <taxon>Embryophyta</taxon>
        <taxon>Marchantiophyta</taxon>
        <taxon>Marchantiopsida</taxon>
        <taxon>Marchantiidae</taxon>
        <taxon>Marchantiales</taxon>
        <taxon>Ricciaceae</taxon>
        <taxon>Riccia</taxon>
    </lineage>
</organism>
<dbReference type="Proteomes" id="UP001605036">
    <property type="component" value="Unassembled WGS sequence"/>
</dbReference>
<gene>
    <name evidence="1" type="ORF">R1flu_009585</name>
</gene>